<evidence type="ECO:0000259" key="6">
    <source>
        <dbReference type="Pfam" id="PF25990"/>
    </source>
</evidence>
<evidence type="ECO:0000313" key="7">
    <source>
        <dbReference type="EMBL" id="AWY98531.1"/>
    </source>
</evidence>
<name>A0A2Z4UBW7_9FIRM</name>
<dbReference type="Gene3D" id="2.40.420.20">
    <property type="match status" value="1"/>
</dbReference>
<dbReference type="Pfam" id="PF25984">
    <property type="entry name" value="BSH_YknX"/>
    <property type="match status" value="1"/>
</dbReference>
<sequence>MKKKQKMILGICAAIGVTGLAAGIFFSQQKKGKDGEELAYVMSVSSMNEMAGIQRMSGIVESQKTQDIQKDAEREVKEVLVKAGDEVDVGTPLFVYDTEKLDADAQQAQLDIERTDNDMANLKAQIEQLKKDKANASEEEQLSYTTQIQSAEMDLKKSEYERKAKEVEINRIQSQIQNSTVKSDMKGVVKAVNQDNSTNMMYGDGSQAFMTILATGQYRIKGKVNEQNVSQVIEGQPAIIRSRVDEKQIWKGTYTAVDTKNPNNSNNSMMYGGSAEDAAQNTSTSYPFYVELESSEGLLLGQHVYIEQDNGLEEREEGIWLDEAFLVDADKKPYVWAETDKGTLEKRTVVLGTHDENMMQYKIENGLERQDYVAYPQEFLKEGMKTTHEIENSMQGEVIPEGEMLPEGEAVPEGEALPEGEVAPEGEVLPEGEVVPEDGTLSEEETTPEKDDVALKSLPEEKEFLPKL</sequence>
<gene>
    <name evidence="7" type="ORF">DQQ01_10625</name>
</gene>
<dbReference type="KEGG" id="blau:DQQ01_10625"/>
<evidence type="ECO:0000256" key="1">
    <source>
        <dbReference type="ARBA" id="ARBA00004196"/>
    </source>
</evidence>
<dbReference type="Proteomes" id="UP000250003">
    <property type="component" value="Chromosome"/>
</dbReference>
<evidence type="ECO:0000313" key="8">
    <source>
        <dbReference type="Proteomes" id="UP000250003"/>
    </source>
</evidence>
<organism evidence="7 8">
    <name type="scientific">Blautia argi</name>
    <dbReference type="NCBI Taxonomy" id="1912897"/>
    <lineage>
        <taxon>Bacteria</taxon>
        <taxon>Bacillati</taxon>
        <taxon>Bacillota</taxon>
        <taxon>Clostridia</taxon>
        <taxon>Lachnospirales</taxon>
        <taxon>Lachnospiraceae</taxon>
        <taxon>Blautia</taxon>
    </lineage>
</organism>
<evidence type="ECO:0000256" key="2">
    <source>
        <dbReference type="ARBA" id="ARBA00023054"/>
    </source>
</evidence>
<dbReference type="InterPro" id="IPR050465">
    <property type="entry name" value="UPF0194_transport"/>
</dbReference>
<reference evidence="8" key="1">
    <citation type="submission" date="2018-06" db="EMBL/GenBank/DDBJ databases">
        <title>Description of Blautia argi sp. nov., a new anaerobic isolated from dog feces.</title>
        <authorList>
            <person name="Chang Y.-H."/>
            <person name="Paek J."/>
            <person name="Shin Y."/>
        </authorList>
    </citation>
    <scope>NUCLEOTIDE SEQUENCE [LARGE SCALE GENOMIC DNA]</scope>
    <source>
        <strain evidence="8">KCTC 15426</strain>
    </source>
</reference>
<dbReference type="Pfam" id="PF25990">
    <property type="entry name" value="Beta-barrel_YknX"/>
    <property type="match status" value="1"/>
</dbReference>
<feature type="compositionally biased region" description="Acidic residues" evidence="4">
    <location>
        <begin position="411"/>
        <end position="446"/>
    </location>
</feature>
<evidence type="ECO:0000256" key="3">
    <source>
        <dbReference type="SAM" id="Coils"/>
    </source>
</evidence>
<feature type="domain" description="YknX-like beta-barrel" evidence="6">
    <location>
        <begin position="219"/>
        <end position="307"/>
    </location>
</feature>
<dbReference type="GO" id="GO:0030313">
    <property type="term" value="C:cell envelope"/>
    <property type="evidence" value="ECO:0007669"/>
    <property type="project" value="UniProtKB-SubCell"/>
</dbReference>
<dbReference type="InterPro" id="IPR058636">
    <property type="entry name" value="Beta-barrel_YknX"/>
</dbReference>
<dbReference type="PANTHER" id="PTHR32347">
    <property type="entry name" value="EFFLUX SYSTEM COMPONENT YKNX-RELATED"/>
    <property type="match status" value="1"/>
</dbReference>
<dbReference type="Gene3D" id="2.40.50.100">
    <property type="match status" value="1"/>
</dbReference>
<feature type="domain" description="YknX-like barrel-sandwich hybrid" evidence="5">
    <location>
        <begin position="72"/>
        <end position="212"/>
    </location>
</feature>
<dbReference type="PANTHER" id="PTHR32347:SF14">
    <property type="entry name" value="EFFLUX SYSTEM COMPONENT YKNX-RELATED"/>
    <property type="match status" value="1"/>
</dbReference>
<dbReference type="AlphaFoldDB" id="A0A2Z4UBW7"/>
<dbReference type="EMBL" id="CP030280">
    <property type="protein sequence ID" value="AWY98531.1"/>
    <property type="molecule type" value="Genomic_DNA"/>
</dbReference>
<comment type="subcellular location">
    <subcellularLocation>
        <location evidence="1">Cell envelope</location>
    </subcellularLocation>
</comment>
<evidence type="ECO:0000256" key="4">
    <source>
        <dbReference type="SAM" id="MobiDB-lite"/>
    </source>
</evidence>
<dbReference type="RefSeq" id="WP_111920019.1">
    <property type="nucleotide sequence ID" value="NZ_CAUWHR010000002.1"/>
</dbReference>
<proteinExistence type="predicted"/>
<feature type="region of interest" description="Disordered" evidence="4">
    <location>
        <begin position="411"/>
        <end position="468"/>
    </location>
</feature>
<keyword evidence="2 3" id="KW-0175">Coiled coil</keyword>
<dbReference type="Gene3D" id="1.10.287.470">
    <property type="entry name" value="Helix hairpin bin"/>
    <property type="match status" value="1"/>
</dbReference>
<dbReference type="InterPro" id="IPR058639">
    <property type="entry name" value="BSH_YknX-like"/>
</dbReference>
<protein>
    <submittedName>
        <fullName evidence="7">Efflux RND transporter periplasmic adaptor subunit</fullName>
    </submittedName>
</protein>
<feature type="compositionally biased region" description="Basic and acidic residues" evidence="4">
    <location>
        <begin position="447"/>
        <end position="468"/>
    </location>
</feature>
<dbReference type="Gene3D" id="2.40.30.170">
    <property type="match status" value="1"/>
</dbReference>
<accession>A0A2Z4UBW7</accession>
<evidence type="ECO:0000259" key="5">
    <source>
        <dbReference type="Pfam" id="PF25984"/>
    </source>
</evidence>
<feature type="coiled-coil region" evidence="3">
    <location>
        <begin position="98"/>
        <end position="175"/>
    </location>
</feature>
<dbReference type="SUPFAM" id="SSF111369">
    <property type="entry name" value="HlyD-like secretion proteins"/>
    <property type="match status" value="1"/>
</dbReference>
<keyword evidence="8" id="KW-1185">Reference proteome</keyword>
<dbReference type="OrthoDB" id="1766634at2"/>